<accession>A0ABU4U5C4</accession>
<feature type="compositionally biased region" description="Basic and acidic residues" evidence="1">
    <location>
        <begin position="24"/>
        <end position="38"/>
    </location>
</feature>
<dbReference type="EMBL" id="JAXAVV010000032">
    <property type="protein sequence ID" value="MDX8055762.1"/>
    <property type="molecule type" value="Genomic_DNA"/>
</dbReference>
<comment type="caution">
    <text evidence="3">The sequence shown here is derived from an EMBL/GenBank/DDBJ whole genome shotgun (WGS) entry which is preliminary data.</text>
</comment>
<dbReference type="RefSeq" id="WP_319989481.1">
    <property type="nucleotide sequence ID" value="NZ_JAXAVV010000032.1"/>
</dbReference>
<feature type="transmembrane region" description="Helical" evidence="2">
    <location>
        <begin position="156"/>
        <end position="176"/>
    </location>
</feature>
<keyword evidence="2" id="KW-0472">Membrane</keyword>
<keyword evidence="2" id="KW-0812">Transmembrane</keyword>
<feature type="transmembrane region" description="Helical" evidence="2">
    <location>
        <begin position="67"/>
        <end position="92"/>
    </location>
</feature>
<gene>
    <name evidence="3" type="ORF">SK571_40840</name>
</gene>
<reference evidence="3 4" key="1">
    <citation type="submission" date="2023-11" db="EMBL/GenBank/DDBJ databases">
        <title>Lentzea sokolovensis, sp. nov., Lentzea kristufkii, sp. nov., and Lentzea miocenensis, sp. nov., rare actinobacteria from Sokolov Coal Basin, Miocene lacustrine sediment, Czech Republic.</title>
        <authorList>
            <person name="Lara A."/>
            <person name="Kotroba L."/>
            <person name="Nouioui I."/>
            <person name="Neumann-Schaal M."/>
            <person name="Mast Y."/>
            <person name="Chronakova A."/>
        </authorList>
    </citation>
    <scope>NUCLEOTIDE SEQUENCE [LARGE SCALE GENOMIC DNA]</scope>
    <source>
        <strain evidence="3 4">BCCO 10_0798</strain>
    </source>
</reference>
<name>A0ABU4U5C4_9PSEU</name>
<feature type="region of interest" description="Disordered" evidence="1">
    <location>
        <begin position="24"/>
        <end position="46"/>
    </location>
</feature>
<feature type="transmembrane region" description="Helical" evidence="2">
    <location>
        <begin position="98"/>
        <end position="117"/>
    </location>
</feature>
<evidence type="ECO:0000313" key="4">
    <source>
        <dbReference type="Proteomes" id="UP001271792"/>
    </source>
</evidence>
<feature type="transmembrane region" description="Helical" evidence="2">
    <location>
        <begin position="129"/>
        <end position="150"/>
    </location>
</feature>
<dbReference type="Proteomes" id="UP001271792">
    <property type="component" value="Unassembled WGS sequence"/>
</dbReference>
<protein>
    <recommendedName>
        <fullName evidence="5">DUF2637 domain-containing protein</fullName>
    </recommendedName>
</protein>
<evidence type="ECO:0000256" key="2">
    <source>
        <dbReference type="SAM" id="Phobius"/>
    </source>
</evidence>
<evidence type="ECO:0000256" key="1">
    <source>
        <dbReference type="SAM" id="MobiDB-lite"/>
    </source>
</evidence>
<evidence type="ECO:0008006" key="5">
    <source>
        <dbReference type="Google" id="ProtNLM"/>
    </source>
</evidence>
<evidence type="ECO:0000313" key="3">
    <source>
        <dbReference type="EMBL" id="MDX8055762.1"/>
    </source>
</evidence>
<keyword evidence="4" id="KW-1185">Reference proteome</keyword>
<keyword evidence="2" id="KW-1133">Transmembrane helix</keyword>
<organism evidence="3 4">
    <name type="scientific">Lentzea kristufekii</name>
    <dbReference type="NCBI Taxonomy" id="3095430"/>
    <lineage>
        <taxon>Bacteria</taxon>
        <taxon>Bacillati</taxon>
        <taxon>Actinomycetota</taxon>
        <taxon>Actinomycetes</taxon>
        <taxon>Pseudonocardiales</taxon>
        <taxon>Pseudonocardiaceae</taxon>
        <taxon>Lentzea</taxon>
    </lineage>
</organism>
<sequence length="375" mass="40003">MSSWAENRRADRVAAAEQAREDRRMLLEQRRTDRDHTARLQAEADQAARDRRAAARAKLTGWVRAHVLDLMFIPVIVVPAVLAWTAMAVYGVKIFGPAGVLLPLFSEGAMWVFAFAVPMAARAGRATAWLHTGTWVFAAIAAVLNFVHGAEQPGGIGHGVVMALVSIGGVVVHQLVHAAPMRARRTATERAARKVERDAHKRLHRVRRAAVRQAVANVAADGTATLVYRPGTFTLRGGFGRARLVSATVPGLPVDGLGAELSEGLADEITAYLAALPASDVTPSGKGAQGLGRGQTPDTMPAVDVPVEIADKFGGYVARVRAAIDSGRLPASPSKDAVRKFLKIRAIYAAAVWQAATTSDRDNGPDDDGRQEVKS</sequence>
<proteinExistence type="predicted"/>